<organism evidence="4 5">
    <name type="scientific">Pseudocohnilembus persalinus</name>
    <name type="common">Ciliate</name>
    <dbReference type="NCBI Taxonomy" id="266149"/>
    <lineage>
        <taxon>Eukaryota</taxon>
        <taxon>Sar</taxon>
        <taxon>Alveolata</taxon>
        <taxon>Ciliophora</taxon>
        <taxon>Intramacronucleata</taxon>
        <taxon>Oligohymenophorea</taxon>
        <taxon>Scuticociliatia</taxon>
        <taxon>Philasterida</taxon>
        <taxon>Pseudocohnilembidae</taxon>
        <taxon>Pseudocohnilembus</taxon>
    </lineage>
</organism>
<dbReference type="GO" id="GO:0003735">
    <property type="term" value="F:structural constituent of ribosome"/>
    <property type="evidence" value="ECO:0007669"/>
    <property type="project" value="InterPro"/>
</dbReference>
<dbReference type="InterPro" id="IPR001684">
    <property type="entry name" value="Ribosomal_bL27"/>
</dbReference>
<comment type="similarity">
    <text evidence="1">Belongs to the bacterial ribosomal protein bL27 family.</text>
</comment>
<evidence type="ECO:0000256" key="2">
    <source>
        <dbReference type="ARBA" id="ARBA00022980"/>
    </source>
</evidence>
<evidence type="ECO:0008006" key="6">
    <source>
        <dbReference type="Google" id="ProtNLM"/>
    </source>
</evidence>
<dbReference type="EMBL" id="LDAU01000110">
    <property type="protein sequence ID" value="KRX05230.1"/>
    <property type="molecule type" value="Genomic_DNA"/>
</dbReference>
<dbReference type="OrthoDB" id="1867012at2759"/>
<reference evidence="4 5" key="1">
    <citation type="journal article" date="2015" name="Sci. Rep.">
        <title>Genome of the facultative scuticociliatosis pathogen Pseudocohnilembus persalinus provides insight into its virulence through horizontal gene transfer.</title>
        <authorList>
            <person name="Xiong J."/>
            <person name="Wang G."/>
            <person name="Cheng J."/>
            <person name="Tian M."/>
            <person name="Pan X."/>
            <person name="Warren A."/>
            <person name="Jiang C."/>
            <person name="Yuan D."/>
            <person name="Miao W."/>
        </authorList>
    </citation>
    <scope>NUCLEOTIDE SEQUENCE [LARGE SCALE GENOMIC DNA]</scope>
    <source>
        <strain evidence="4">36N120E</strain>
    </source>
</reference>
<evidence type="ECO:0000313" key="4">
    <source>
        <dbReference type="EMBL" id="KRX05230.1"/>
    </source>
</evidence>
<dbReference type="Proteomes" id="UP000054937">
    <property type="component" value="Unassembled WGS sequence"/>
</dbReference>
<proteinExistence type="inferred from homology"/>
<dbReference type="AlphaFoldDB" id="A0A0V0QSE5"/>
<dbReference type="GO" id="GO:0005762">
    <property type="term" value="C:mitochondrial large ribosomal subunit"/>
    <property type="evidence" value="ECO:0007669"/>
    <property type="project" value="TreeGrafter"/>
</dbReference>
<accession>A0A0V0QSE5</accession>
<evidence type="ECO:0000256" key="3">
    <source>
        <dbReference type="ARBA" id="ARBA00023274"/>
    </source>
</evidence>
<dbReference type="PANTHER" id="PTHR15893:SF0">
    <property type="entry name" value="LARGE RIBOSOMAL SUBUNIT PROTEIN BL27M"/>
    <property type="match status" value="1"/>
</dbReference>
<keyword evidence="3" id="KW-0687">Ribonucleoprotein</keyword>
<dbReference type="InParanoid" id="A0A0V0QSE5"/>
<comment type="caution">
    <text evidence="4">The sequence shown here is derived from an EMBL/GenBank/DDBJ whole genome shotgun (WGS) entry which is preliminary data.</text>
</comment>
<evidence type="ECO:0000313" key="5">
    <source>
        <dbReference type="Proteomes" id="UP000054937"/>
    </source>
</evidence>
<name>A0A0V0QSE5_PSEPJ</name>
<gene>
    <name evidence="4" type="ORF">PPERSA_06864</name>
</gene>
<dbReference type="Gene3D" id="2.40.50.100">
    <property type="match status" value="1"/>
</dbReference>
<keyword evidence="2" id="KW-0689">Ribosomal protein</keyword>
<dbReference type="PANTHER" id="PTHR15893">
    <property type="entry name" value="RIBOSOMAL PROTEIN L27"/>
    <property type="match status" value="1"/>
</dbReference>
<keyword evidence="5" id="KW-1185">Reference proteome</keyword>
<dbReference type="SUPFAM" id="SSF110324">
    <property type="entry name" value="Ribosomal L27 protein-like"/>
    <property type="match status" value="1"/>
</dbReference>
<evidence type="ECO:0000256" key="1">
    <source>
        <dbReference type="ARBA" id="ARBA00010797"/>
    </source>
</evidence>
<dbReference type="GO" id="GO:0006412">
    <property type="term" value="P:translation"/>
    <property type="evidence" value="ECO:0007669"/>
    <property type="project" value="InterPro"/>
</dbReference>
<sequence length="242" mass="28140">MSDIEEDIEDSQQEVILENEKDTYNFSLNLDLGTLERAQQVSEIMNNTFATKMQASSTRKTKDSAGRRLGVKKLGDNEVFPMDILVRQRGFRWHPGANTYVGRDHTIHSKIEGIVKFSRDPWRQRKKITISVEPKELPSRRKYKTTPPPPYCYHPELYPELAKNNPEPTNLRISKYELIQPPVKVVGSKSEKRFTKSVQIPQEYLERQQTEIPSASQQYKQYLDKIDTITKLEGQEQNNLTQ</sequence>
<protein>
    <recommendedName>
        <fullName evidence="6">Ribosomal protein L27</fullName>
    </recommendedName>
</protein>
<dbReference type="Pfam" id="PF01016">
    <property type="entry name" value="Ribosomal_L27"/>
    <property type="match status" value="1"/>
</dbReference>
<dbReference type="PRINTS" id="PR00063">
    <property type="entry name" value="RIBOSOMALL27"/>
</dbReference>